<reference evidence="2 3" key="1">
    <citation type="submission" date="2019-01" db="EMBL/GenBank/DDBJ databases">
        <title>Novel species of Cellulomonas.</title>
        <authorList>
            <person name="Liu Q."/>
            <person name="Xin Y.-H."/>
        </authorList>
    </citation>
    <scope>NUCLEOTIDE SEQUENCE [LARGE SCALE GENOMIC DNA]</scope>
    <source>
        <strain evidence="2 3">HLT2-17</strain>
    </source>
</reference>
<evidence type="ECO:0000313" key="3">
    <source>
        <dbReference type="Proteomes" id="UP000293764"/>
    </source>
</evidence>
<dbReference type="OrthoDB" id="4412570at2"/>
<dbReference type="EMBL" id="SDWW01000088">
    <property type="protein sequence ID" value="RYV49359.1"/>
    <property type="molecule type" value="Genomic_DNA"/>
</dbReference>
<keyword evidence="3" id="KW-1185">Reference proteome</keyword>
<dbReference type="AlphaFoldDB" id="A0A4Q5MV76"/>
<organism evidence="2 3">
    <name type="scientific">Pengzhenrongella frigida</name>
    <dbReference type="NCBI Taxonomy" id="1259133"/>
    <lineage>
        <taxon>Bacteria</taxon>
        <taxon>Bacillati</taxon>
        <taxon>Actinomycetota</taxon>
        <taxon>Actinomycetes</taxon>
        <taxon>Micrococcales</taxon>
        <taxon>Pengzhenrongella</taxon>
    </lineage>
</organism>
<feature type="region of interest" description="Disordered" evidence="1">
    <location>
        <begin position="15"/>
        <end position="42"/>
    </location>
</feature>
<gene>
    <name evidence="2" type="ORF">EUA98_19215</name>
</gene>
<dbReference type="InterPro" id="IPR019719">
    <property type="entry name" value="DUF2599"/>
</dbReference>
<evidence type="ECO:0000256" key="1">
    <source>
        <dbReference type="SAM" id="MobiDB-lite"/>
    </source>
</evidence>
<evidence type="ECO:0000313" key="2">
    <source>
        <dbReference type="EMBL" id="RYV49359.1"/>
    </source>
</evidence>
<name>A0A4Q5MV76_9MICO</name>
<accession>A0A4Q5MV76</accession>
<feature type="compositionally biased region" description="Polar residues" evidence="1">
    <location>
        <begin position="26"/>
        <end position="39"/>
    </location>
</feature>
<comment type="caution">
    <text evidence="2">The sequence shown here is derived from an EMBL/GenBank/DDBJ whole genome shotgun (WGS) entry which is preliminary data.</text>
</comment>
<protein>
    <submittedName>
        <fullName evidence="2">DUF2599 domain-containing protein</fullName>
    </submittedName>
</protein>
<proteinExistence type="predicted"/>
<dbReference type="Pfam" id="PF10783">
    <property type="entry name" value="DUF2599"/>
    <property type="match status" value="1"/>
</dbReference>
<sequence length="215" mass="21675">MQDDGSVVLTWTVPAASTPGAGVPSSGATSDPLGSTPGTTAPVPRRLAAVLAAPPGLRFEARSDRSVAVLGSGPDVVGALPRVVVVDDTGAPLVADLVVRATDPGLLDVLVDPGPAGSAALTFGATPLVSADWGEREGGRSLAVVPASWVRAGSVAALDALWSALVVVAPDADSTSMHDQLTCHALGAPTKDSWNLEPWRPEVDVLTLLAARCNP</sequence>
<dbReference type="Proteomes" id="UP000293764">
    <property type="component" value="Unassembled WGS sequence"/>
</dbReference>